<evidence type="ECO:0000256" key="1">
    <source>
        <dbReference type="ARBA" id="ARBA00001946"/>
    </source>
</evidence>
<dbReference type="EMBL" id="JAPUAC010000021">
    <property type="protein sequence ID" value="MCZ2656392.1"/>
    <property type="molecule type" value="Genomic_DNA"/>
</dbReference>
<keyword evidence="7 9" id="KW-0460">Magnesium</keyword>
<sequence length="96" mass="11772">MVKAKKIFCVVAYDIQDDRSRIQISKILEKYGTRINYSVFECMFTDREFQKIQINLERWINRRYDTVVYYPMCINCYTRIIYQPIRKKIIKTVEIV</sequence>
<dbReference type="InterPro" id="IPR021127">
    <property type="entry name" value="CRISPR_associated_Cas2"/>
</dbReference>
<evidence type="ECO:0000256" key="9">
    <source>
        <dbReference type="HAMAP-Rule" id="MF_01471"/>
    </source>
</evidence>
<reference evidence="10" key="2">
    <citation type="submission" date="2014-07" db="EMBL/GenBank/DDBJ databases">
        <title>Genetics and epidemiology of antimicrobial resistance in B. fragilis group.</title>
        <authorList>
            <person name="Sydenham T.V."/>
            <person name="Hasman H."/>
            <person name="Kemp M."/>
            <person name="Justesen U.S."/>
        </authorList>
    </citation>
    <scope>NUCLEOTIDE SEQUENCE [LARGE SCALE GENOMIC DNA]</scope>
    <source>
        <strain evidence="10">DCMOUH0018B</strain>
    </source>
</reference>
<dbReference type="Proteomes" id="UP001075704">
    <property type="component" value="Unassembled WGS sequence"/>
</dbReference>
<dbReference type="CDD" id="cd09725">
    <property type="entry name" value="Cas2_I_II_III"/>
    <property type="match status" value="1"/>
</dbReference>
<keyword evidence="6 9" id="KW-0378">Hydrolase</keyword>
<dbReference type="GO" id="GO:0046872">
    <property type="term" value="F:metal ion binding"/>
    <property type="evidence" value="ECO:0007669"/>
    <property type="project" value="UniProtKB-UniRule"/>
</dbReference>
<dbReference type="SUPFAM" id="SSF143430">
    <property type="entry name" value="TTP0101/SSO1404-like"/>
    <property type="match status" value="1"/>
</dbReference>
<reference evidence="11" key="3">
    <citation type="submission" date="2022-12" db="EMBL/GenBank/DDBJ databases">
        <title>Development of a Multilocus Sequence Typing Scheme for Bacteroides fragilis Based on Whole Genome Sequencing Data and Clinical Application.</title>
        <authorList>
            <person name="Nielsen F.D."/>
            <person name="Justesen U.S."/>
        </authorList>
    </citation>
    <scope>NUCLEOTIDE SEQUENCE</scope>
    <source>
        <strain evidence="11">BF_BC_ODE_DK_2015_2</strain>
    </source>
</reference>
<dbReference type="PANTHER" id="PTHR34405:SF3">
    <property type="entry name" value="CRISPR-ASSOCIATED ENDORIBONUCLEASE CAS2 3"/>
    <property type="match status" value="1"/>
</dbReference>
<accession>A0A0I9SE35</accession>
<dbReference type="EC" id="3.1.-.-" evidence="9"/>
<name>A0A0I9SE35_BACFG</name>
<evidence type="ECO:0000256" key="8">
    <source>
        <dbReference type="ARBA" id="ARBA00023118"/>
    </source>
</evidence>
<comment type="similarity">
    <text evidence="2 9">Belongs to the CRISPR-associated endoribonuclease Cas2 protein family.</text>
</comment>
<evidence type="ECO:0000256" key="3">
    <source>
        <dbReference type="ARBA" id="ARBA00022722"/>
    </source>
</evidence>
<gene>
    <name evidence="9 11" type="primary">cas2</name>
    <name evidence="10" type="ORF">EE52_0201140</name>
    <name evidence="11" type="ORF">O1422_19790</name>
</gene>
<dbReference type="Pfam" id="PF09827">
    <property type="entry name" value="CRISPR_Cas2"/>
    <property type="match status" value="1"/>
</dbReference>
<evidence type="ECO:0000256" key="6">
    <source>
        <dbReference type="ARBA" id="ARBA00022801"/>
    </source>
</evidence>
<reference evidence="10" key="1">
    <citation type="book" date="2014" name="THE 24TH EUROPEAN CONGRESS OF CLINICAL MICROBIOLOGY AND INFECTIOUS DISEASES" publisher="ECCMID 2014" city="Barcelona, Spain">
        <title>Identification of resistance genes in three multidrug-resistant Bacteroides fragilis isolates by whole genome sequencing.</title>
        <editorList>
            <person name="Unknown"/>
            <person name="A."/>
        </editorList>
        <authorList>
            <person name="Sydenham T.V."/>
            <person name="Hasman H."/>
            <person name="Wang M."/>
            <person name="Soki J."/>
            <person name="Nagy E."/>
            <person name="Justesen U.S."/>
        </authorList>
    </citation>
    <scope>NUCLEOTIDE SEQUENCE</scope>
    <source>
        <strain evidence="10">DCMOUH0018B</strain>
    </source>
</reference>
<dbReference type="PANTHER" id="PTHR34405">
    <property type="entry name" value="CRISPR-ASSOCIATED ENDORIBONUCLEASE CAS2"/>
    <property type="match status" value="1"/>
</dbReference>
<evidence type="ECO:0000313" key="11">
    <source>
        <dbReference type="EMBL" id="MCZ2656392.1"/>
    </source>
</evidence>
<dbReference type="GO" id="GO:0016787">
    <property type="term" value="F:hydrolase activity"/>
    <property type="evidence" value="ECO:0007669"/>
    <property type="project" value="UniProtKB-KW"/>
</dbReference>
<dbReference type="GO" id="GO:0043571">
    <property type="term" value="P:maintenance of CRISPR repeat elements"/>
    <property type="evidence" value="ECO:0007669"/>
    <property type="project" value="UniProtKB-UniRule"/>
</dbReference>
<evidence type="ECO:0000313" key="10">
    <source>
        <dbReference type="EMBL" id="KFX76486.1"/>
    </source>
</evidence>
<organism evidence="10">
    <name type="scientific">Bacteroides fragilis</name>
    <dbReference type="NCBI Taxonomy" id="817"/>
    <lineage>
        <taxon>Bacteria</taxon>
        <taxon>Pseudomonadati</taxon>
        <taxon>Bacteroidota</taxon>
        <taxon>Bacteroidia</taxon>
        <taxon>Bacteroidales</taxon>
        <taxon>Bacteroidaceae</taxon>
        <taxon>Bacteroides</taxon>
    </lineage>
</organism>
<evidence type="ECO:0000256" key="2">
    <source>
        <dbReference type="ARBA" id="ARBA00009959"/>
    </source>
</evidence>
<comment type="subunit">
    <text evidence="9">Homodimer, forms a heterotetramer with a Cas1 homodimer.</text>
</comment>
<dbReference type="RefSeq" id="WP_044299430.1">
    <property type="nucleotide sequence ID" value="NZ_CAEUHN010000012.1"/>
</dbReference>
<comment type="caution">
    <text evidence="10">The sequence shown here is derived from an EMBL/GenBank/DDBJ whole genome shotgun (WGS) entry which is preliminary data.</text>
</comment>
<comment type="function">
    <text evidence="9">CRISPR (clustered regularly interspaced short palindromic repeat), is an adaptive immune system that provides protection against mobile genetic elements (viruses, transposable elements and conjugative plasmids). CRISPR clusters contain sequences complementary to antecedent mobile elements and target invading nucleic acids. CRISPR clusters are transcribed and processed into CRISPR RNA (crRNA). Functions as a ssRNA-specific endoribonuclease. Involved in the integration of spacer DNA into the CRISPR cassette.</text>
</comment>
<comment type="cofactor">
    <cofactor evidence="1 9">
        <name>Mg(2+)</name>
        <dbReference type="ChEBI" id="CHEBI:18420"/>
    </cofactor>
</comment>
<evidence type="ECO:0000256" key="5">
    <source>
        <dbReference type="ARBA" id="ARBA00022759"/>
    </source>
</evidence>
<dbReference type="AlphaFoldDB" id="A0A0I9SE35"/>
<dbReference type="NCBIfam" id="TIGR01573">
    <property type="entry name" value="cas2"/>
    <property type="match status" value="1"/>
</dbReference>
<dbReference type="InterPro" id="IPR019199">
    <property type="entry name" value="Virulence_VapD/CRISPR_Cas2"/>
</dbReference>
<dbReference type="PATRIC" id="fig|817.53.peg.241"/>
<keyword evidence="3 9" id="KW-0540">Nuclease</keyword>
<dbReference type="GO" id="GO:0051607">
    <property type="term" value="P:defense response to virus"/>
    <property type="evidence" value="ECO:0007669"/>
    <property type="project" value="UniProtKB-UniRule"/>
</dbReference>
<feature type="binding site" evidence="9">
    <location>
        <position position="14"/>
    </location>
    <ligand>
        <name>Mg(2+)</name>
        <dbReference type="ChEBI" id="CHEBI:18420"/>
        <note>catalytic</note>
    </ligand>
</feature>
<dbReference type="Gene3D" id="3.30.70.240">
    <property type="match status" value="1"/>
</dbReference>
<evidence type="ECO:0000256" key="4">
    <source>
        <dbReference type="ARBA" id="ARBA00022723"/>
    </source>
</evidence>
<dbReference type="HAMAP" id="MF_01471">
    <property type="entry name" value="Cas2"/>
    <property type="match status" value="1"/>
</dbReference>
<keyword evidence="5 9" id="KW-0255">Endonuclease</keyword>
<proteinExistence type="inferred from homology"/>
<dbReference type="GO" id="GO:0004521">
    <property type="term" value="F:RNA endonuclease activity"/>
    <property type="evidence" value="ECO:0007669"/>
    <property type="project" value="InterPro"/>
</dbReference>
<keyword evidence="8 9" id="KW-0051">Antiviral defense</keyword>
<keyword evidence="4 9" id="KW-0479">Metal-binding</keyword>
<evidence type="ECO:0000256" key="7">
    <source>
        <dbReference type="ARBA" id="ARBA00022842"/>
    </source>
</evidence>
<dbReference type="EMBL" id="JMZZ02000033">
    <property type="protein sequence ID" value="KFX76486.1"/>
    <property type="molecule type" value="Genomic_DNA"/>
</dbReference>
<protein>
    <recommendedName>
        <fullName evidence="9">CRISPR-associated endoribonuclease Cas2</fullName>
        <ecNumber evidence="9">3.1.-.-</ecNumber>
    </recommendedName>
</protein>